<feature type="region of interest" description="Disordered" evidence="1">
    <location>
        <begin position="115"/>
        <end position="135"/>
    </location>
</feature>
<reference evidence="3" key="1">
    <citation type="journal article" date="2010" name="BMC Genomics">
        <title>Comparative genomic and proteomic analyses of two Mycoplasma agalactiae strains: clues to the macro- and micro-events that are shaping mycoplasma diversity.</title>
        <authorList>
            <person name="Nouvel L.X."/>
            <person name="Sirand-Pugnet P."/>
            <person name="Marenda M.S."/>
            <person name="Sagne E."/>
            <person name="Barbe V."/>
            <person name="Mangenot S."/>
            <person name="Schenowitz C."/>
            <person name="Jacob D."/>
            <person name="Barre A."/>
            <person name="Claverol S."/>
            <person name="Blanchard A."/>
            <person name="Citti C."/>
        </authorList>
    </citation>
    <scope>NUCLEOTIDE SEQUENCE [LARGE SCALE GENOMIC DNA]</scope>
    <source>
        <strain evidence="3">5632</strain>
    </source>
</reference>
<dbReference type="EMBL" id="FP671138">
    <property type="protein sequence ID" value="CBH40595.1"/>
    <property type="molecule type" value="Genomic_DNA"/>
</dbReference>
<dbReference type="PROSITE" id="PS51257">
    <property type="entry name" value="PROKAR_LIPOPROTEIN"/>
    <property type="match status" value="1"/>
</dbReference>
<organism evidence="2 3">
    <name type="scientific">Mycoplasmopsis agalactiae</name>
    <name type="common">Mycoplasma agalactiae</name>
    <dbReference type="NCBI Taxonomy" id="2110"/>
    <lineage>
        <taxon>Bacteria</taxon>
        <taxon>Bacillati</taxon>
        <taxon>Mycoplasmatota</taxon>
        <taxon>Mycoplasmoidales</taxon>
        <taxon>Metamycoplasmataceae</taxon>
        <taxon>Mycoplasmopsis</taxon>
    </lineage>
</organism>
<evidence type="ECO:0000313" key="3">
    <source>
        <dbReference type="Proteomes" id="UP000006902"/>
    </source>
</evidence>
<dbReference type="OrthoDB" id="396005at2"/>
<gene>
    <name evidence="2" type="ordered locus">MAGa3820</name>
</gene>
<feature type="compositionally biased region" description="Low complexity" evidence="1">
    <location>
        <begin position="494"/>
        <end position="503"/>
    </location>
</feature>
<name>D3VQK0_MYCAA</name>
<feature type="region of interest" description="Disordered" evidence="1">
    <location>
        <begin position="482"/>
        <end position="514"/>
    </location>
</feature>
<dbReference type="KEGG" id="mal:MAGa3820"/>
<sequence>MKTKKILTIIGGGLASAGFLPLVSVSCFDTNKSKDENSTTVEKSLSKIFNGTSSISISAKDEKSVLEALKSGNNSLKIDDLRITIDEKENKITIEPKDGTSSYSDKVVIPFVVKPQDSHAPVQPEPGQKEEEDDEVENTMDLLEALKEAEDERKLNTPIEEANYKEWARQDAFRRKRNKEFKERKLGYEFFEFLSPNWAHNEEHEKQWAEWEKIVNTPLEEKAYQKWLLDQWYKQRAEKDFKETPISGEYLDFISPLNAADIRAEIEAEFKDPEFKKLDGEAATERITNAPVEEEFYRAWQGAEEERIYWTKLEEEFYDEKEAEILADKEMATNTIKEKEFFDEKLAEIDAEKEMMINTVIETENYEDWLNFPKTLEEAIIEEYHNSPYEKAYFDSELERLTNTPVEYEDYEDWLEFPKAFAEANAEYEKFAKSDETKKWEKAEKAAEFKKKYDVDLEKLEKNSESVLDNSAAANGISKWEGVSDESRRHVTDISDSIISNSDWSREQDGNDEN</sequence>
<dbReference type="AlphaFoldDB" id="D3VQK0"/>
<evidence type="ECO:0000313" key="2">
    <source>
        <dbReference type="EMBL" id="CBH40595.1"/>
    </source>
</evidence>
<evidence type="ECO:0008006" key="4">
    <source>
        <dbReference type="Google" id="ProtNLM"/>
    </source>
</evidence>
<accession>D3VQK0</accession>
<proteinExistence type="predicted"/>
<feature type="compositionally biased region" description="Basic and acidic residues" evidence="1">
    <location>
        <begin position="504"/>
        <end position="514"/>
    </location>
</feature>
<protein>
    <recommendedName>
        <fullName evidence="4">Lipoprotein</fullName>
    </recommendedName>
</protein>
<dbReference type="RefSeq" id="WP_013022005.1">
    <property type="nucleotide sequence ID" value="NC_013948.1"/>
</dbReference>
<evidence type="ECO:0000256" key="1">
    <source>
        <dbReference type="SAM" id="MobiDB-lite"/>
    </source>
</evidence>
<dbReference type="Proteomes" id="UP000006902">
    <property type="component" value="Chromosome"/>
</dbReference>